<reference evidence="2 3" key="1">
    <citation type="submission" date="2018-11" db="EMBL/GenBank/DDBJ databases">
        <title>Genome sequencing of Paenibacillus sp. KCOM 3021 (= ChDC PVNT-B20).</title>
        <authorList>
            <person name="Kook J.-K."/>
            <person name="Park S.-N."/>
            <person name="Lim Y.K."/>
        </authorList>
    </citation>
    <scope>NUCLEOTIDE SEQUENCE [LARGE SCALE GENOMIC DNA]</scope>
    <source>
        <strain evidence="2 3">KCOM 3021</strain>
    </source>
</reference>
<dbReference type="PROSITE" id="PS51186">
    <property type="entry name" value="GNAT"/>
    <property type="match status" value="1"/>
</dbReference>
<keyword evidence="3" id="KW-1185">Reference proteome</keyword>
<dbReference type="AlphaFoldDB" id="A0A3P3TUB8"/>
<dbReference type="PANTHER" id="PTHR13355">
    <property type="entry name" value="GLUCOSAMINE 6-PHOSPHATE N-ACETYLTRANSFERASE"/>
    <property type="match status" value="1"/>
</dbReference>
<sequence>MTICRLIHEDELEDLLLLYSFLQPSDPVLERNQALFDHWREMLEDKNMNILVVEHNGRIVASCVLVIIKNLTRSARPYGLIENVVTHEEYRRNGFGLVVLGKAKEIAKEMNCYKVMLMTSSQKDEVHKFYEKAGFIKGKKTGFIINM</sequence>
<evidence type="ECO:0000259" key="1">
    <source>
        <dbReference type="PROSITE" id="PS51186"/>
    </source>
</evidence>
<dbReference type="Pfam" id="PF00583">
    <property type="entry name" value="Acetyltransf_1"/>
    <property type="match status" value="1"/>
</dbReference>
<dbReference type="InterPro" id="IPR016181">
    <property type="entry name" value="Acyl_CoA_acyltransferase"/>
</dbReference>
<dbReference type="EMBL" id="RRCN01000001">
    <property type="protein sequence ID" value="RRJ61732.1"/>
    <property type="molecule type" value="Genomic_DNA"/>
</dbReference>
<dbReference type="PANTHER" id="PTHR13355:SF11">
    <property type="entry name" value="GLUCOSAMINE 6-PHOSPHATE N-ACETYLTRANSFERASE"/>
    <property type="match status" value="1"/>
</dbReference>
<dbReference type="CDD" id="cd04301">
    <property type="entry name" value="NAT_SF"/>
    <property type="match status" value="1"/>
</dbReference>
<name>A0A3P3TUB8_9BACL</name>
<proteinExistence type="predicted"/>
<accession>A0A3P3TUB8</accession>
<dbReference type="SUPFAM" id="SSF55729">
    <property type="entry name" value="Acyl-CoA N-acyltransferases (Nat)"/>
    <property type="match status" value="1"/>
</dbReference>
<dbReference type="InterPro" id="IPR039143">
    <property type="entry name" value="GNPNAT1-like"/>
</dbReference>
<dbReference type="OrthoDB" id="9797826at2"/>
<feature type="domain" description="N-acetyltransferase" evidence="1">
    <location>
        <begin position="5"/>
        <end position="147"/>
    </location>
</feature>
<dbReference type="Gene3D" id="3.40.630.30">
    <property type="match status" value="1"/>
</dbReference>
<comment type="caution">
    <text evidence="2">The sequence shown here is derived from an EMBL/GenBank/DDBJ whole genome shotgun (WGS) entry which is preliminary data.</text>
</comment>
<dbReference type="InterPro" id="IPR000182">
    <property type="entry name" value="GNAT_dom"/>
</dbReference>
<dbReference type="GO" id="GO:0004343">
    <property type="term" value="F:glucosamine 6-phosphate N-acetyltransferase activity"/>
    <property type="evidence" value="ECO:0007669"/>
    <property type="project" value="TreeGrafter"/>
</dbReference>
<keyword evidence="2" id="KW-0808">Transferase</keyword>
<protein>
    <submittedName>
        <fullName evidence="2">GNAT family N-acetyltransferase</fullName>
    </submittedName>
</protein>
<dbReference type="Proteomes" id="UP000267017">
    <property type="component" value="Unassembled WGS sequence"/>
</dbReference>
<gene>
    <name evidence="2" type="ORF">EHV15_01135</name>
</gene>
<organism evidence="2 3">
    <name type="scientific">Paenibacillus oralis</name>
    <dbReference type="NCBI Taxonomy" id="2490856"/>
    <lineage>
        <taxon>Bacteria</taxon>
        <taxon>Bacillati</taxon>
        <taxon>Bacillota</taxon>
        <taxon>Bacilli</taxon>
        <taxon>Bacillales</taxon>
        <taxon>Paenibacillaceae</taxon>
        <taxon>Paenibacillus</taxon>
    </lineage>
</organism>
<evidence type="ECO:0000313" key="2">
    <source>
        <dbReference type="EMBL" id="RRJ61732.1"/>
    </source>
</evidence>
<evidence type="ECO:0000313" key="3">
    <source>
        <dbReference type="Proteomes" id="UP000267017"/>
    </source>
</evidence>
<dbReference type="RefSeq" id="WP_128629661.1">
    <property type="nucleotide sequence ID" value="NZ_RRCN01000001.1"/>
</dbReference>